<dbReference type="EMBL" id="CAJOBE010064398">
    <property type="protein sequence ID" value="CAF4396522.1"/>
    <property type="molecule type" value="Genomic_DNA"/>
</dbReference>
<sequence length="72" mass="7978">LSILLCLTINQVNTIRCADKCEFNTVPMGSSNPFKIPCNTVDIDITTTTCTVDLTINFATLFVEDVLQIKPR</sequence>
<organism evidence="1 2">
    <name type="scientific">Rotaria sordida</name>
    <dbReference type="NCBI Taxonomy" id="392033"/>
    <lineage>
        <taxon>Eukaryota</taxon>
        <taxon>Metazoa</taxon>
        <taxon>Spiralia</taxon>
        <taxon>Gnathifera</taxon>
        <taxon>Rotifera</taxon>
        <taxon>Eurotatoria</taxon>
        <taxon>Bdelloidea</taxon>
        <taxon>Philodinida</taxon>
        <taxon>Philodinidae</taxon>
        <taxon>Rotaria</taxon>
    </lineage>
</organism>
<evidence type="ECO:0000313" key="2">
    <source>
        <dbReference type="Proteomes" id="UP000663874"/>
    </source>
</evidence>
<reference evidence="1" key="1">
    <citation type="submission" date="2021-02" db="EMBL/GenBank/DDBJ databases">
        <authorList>
            <person name="Nowell W R."/>
        </authorList>
    </citation>
    <scope>NUCLEOTIDE SEQUENCE</scope>
</reference>
<dbReference type="AlphaFoldDB" id="A0A820NS81"/>
<evidence type="ECO:0000313" key="1">
    <source>
        <dbReference type="EMBL" id="CAF4396522.1"/>
    </source>
</evidence>
<feature type="non-terminal residue" evidence="1">
    <location>
        <position position="1"/>
    </location>
</feature>
<gene>
    <name evidence="1" type="ORF">FNK824_LOCUS43806</name>
</gene>
<protein>
    <submittedName>
        <fullName evidence="1">Uncharacterized protein</fullName>
    </submittedName>
</protein>
<dbReference type="Proteomes" id="UP000663874">
    <property type="component" value="Unassembled WGS sequence"/>
</dbReference>
<comment type="caution">
    <text evidence="1">The sequence shown here is derived from an EMBL/GenBank/DDBJ whole genome shotgun (WGS) entry which is preliminary data.</text>
</comment>
<proteinExistence type="predicted"/>
<accession>A0A820NS81</accession>
<name>A0A820NS81_9BILA</name>